<dbReference type="RefSeq" id="WP_380806494.1">
    <property type="nucleotide sequence ID" value="NZ_JBHUIV010000034.1"/>
</dbReference>
<dbReference type="InterPro" id="IPR036278">
    <property type="entry name" value="Sialidase_sf"/>
</dbReference>
<dbReference type="SUPFAM" id="SSF50939">
    <property type="entry name" value="Sialidases"/>
    <property type="match status" value="1"/>
</dbReference>
<dbReference type="Proteomes" id="UP001597414">
    <property type="component" value="Unassembled WGS sequence"/>
</dbReference>
<gene>
    <name evidence="1" type="ORF">ACFSKV_19010</name>
</gene>
<accession>A0ABW5BFQ4</accession>
<evidence type="ECO:0000313" key="1">
    <source>
        <dbReference type="EMBL" id="MFD2203673.1"/>
    </source>
</evidence>
<proteinExistence type="predicted"/>
<organism evidence="1 2">
    <name type="scientific">Shivajiella indica</name>
    <dbReference type="NCBI Taxonomy" id="872115"/>
    <lineage>
        <taxon>Bacteria</taxon>
        <taxon>Pseudomonadati</taxon>
        <taxon>Bacteroidota</taxon>
        <taxon>Cytophagia</taxon>
        <taxon>Cytophagales</taxon>
        <taxon>Cyclobacteriaceae</taxon>
        <taxon>Shivajiella</taxon>
    </lineage>
</organism>
<comment type="caution">
    <text evidence="1">The sequence shown here is derived from an EMBL/GenBank/DDBJ whole genome shotgun (WGS) entry which is preliminary data.</text>
</comment>
<dbReference type="EMBL" id="JBHUIV010000034">
    <property type="protein sequence ID" value="MFD2203673.1"/>
    <property type="molecule type" value="Genomic_DNA"/>
</dbReference>
<protein>
    <submittedName>
        <fullName evidence="1">Exo-alpha-sialidase</fullName>
    </submittedName>
</protein>
<keyword evidence="2" id="KW-1185">Reference proteome</keyword>
<name>A0ABW5BFQ4_9BACT</name>
<reference evidence="2" key="1">
    <citation type="journal article" date="2019" name="Int. J. Syst. Evol. Microbiol.">
        <title>The Global Catalogue of Microorganisms (GCM) 10K type strain sequencing project: providing services to taxonomists for standard genome sequencing and annotation.</title>
        <authorList>
            <consortium name="The Broad Institute Genomics Platform"/>
            <consortium name="The Broad Institute Genome Sequencing Center for Infectious Disease"/>
            <person name="Wu L."/>
            <person name="Ma J."/>
        </authorList>
    </citation>
    <scope>NUCLEOTIDE SEQUENCE [LARGE SCALE GENOMIC DNA]</scope>
    <source>
        <strain evidence="2">KCTC 19812</strain>
    </source>
</reference>
<evidence type="ECO:0000313" key="2">
    <source>
        <dbReference type="Proteomes" id="UP001597414"/>
    </source>
</evidence>
<dbReference type="PROSITE" id="PS51257">
    <property type="entry name" value="PROKAR_LIPOPROTEIN"/>
    <property type="match status" value="1"/>
</dbReference>
<sequence length="416" mass="46904">MKMRKYDYILLALTGLILQAALFSCRPKPSQILELEKDKVEFVKTIQKDDLNSEEPYLFTSKKGKTYLTWIEKEEKNSSLKLSAFEGQNWSAPVTVAEGENWFANWADYPQISAFDDGTLIALFLEKSGPGTFSYNIMVTLSQDGVDWSTPFILHDDNTETEHGFVSMTPWGSNMLISWLDGRNTGGGHDTHDHAHHGQMALRAAILDNDGKKLEEWILDERVCDCCQTTSAITNDGPLVIFRDRSENEIRDMGIVKWENGSWSSTMPVYLDLWEIAACPVNGPRVSSLGNSAAVAWYTAAQDNPEVKISFSSNSGKTFDPPFKIDLGKTIGRVDIELLDEENALVSWMEEGKIMIRKVSRNGKFGEPITIATSSEKRSSGFPQISRNKDWIWLVWTDDASEFKYIQVAKIKIENL</sequence>